<evidence type="ECO:0000256" key="9">
    <source>
        <dbReference type="ARBA" id="ARBA00022842"/>
    </source>
</evidence>
<evidence type="ECO:0000259" key="14">
    <source>
        <dbReference type="Pfam" id="PF22689"/>
    </source>
</evidence>
<dbReference type="SUPFAM" id="SSF56042">
    <property type="entry name" value="PurM C-terminal domain-like"/>
    <property type="match status" value="1"/>
</dbReference>
<feature type="domain" description="PurM-like C-terminal" evidence="13">
    <location>
        <begin position="21"/>
        <end position="178"/>
    </location>
</feature>
<comment type="caution">
    <text evidence="15">The sequence shown here is derived from an EMBL/GenBank/DDBJ whole genome shotgun (WGS) entry which is preliminary data.</text>
</comment>
<comment type="similarity">
    <text evidence="2">In the N-terminal section; belongs to the FGAMS family.</text>
</comment>
<reference evidence="16" key="1">
    <citation type="journal article" date="2016" name="Nat. Commun.">
        <title>The Gonium pectorale genome demonstrates co-option of cell cycle regulation during the evolution of multicellularity.</title>
        <authorList>
            <person name="Hanschen E.R."/>
            <person name="Marriage T.N."/>
            <person name="Ferris P.J."/>
            <person name="Hamaji T."/>
            <person name="Toyoda A."/>
            <person name="Fujiyama A."/>
            <person name="Neme R."/>
            <person name="Noguchi H."/>
            <person name="Minakuchi Y."/>
            <person name="Suzuki M."/>
            <person name="Kawai-Toyooka H."/>
            <person name="Smith D.R."/>
            <person name="Sparks H."/>
            <person name="Anderson J."/>
            <person name="Bakaric R."/>
            <person name="Luria V."/>
            <person name="Karger A."/>
            <person name="Kirschner M.W."/>
            <person name="Durand P.M."/>
            <person name="Michod R.E."/>
            <person name="Nozaki H."/>
            <person name="Olson B.J."/>
        </authorList>
    </citation>
    <scope>NUCLEOTIDE SEQUENCE [LARGE SCALE GENOMIC DNA]</scope>
    <source>
        <strain evidence="16">NIES-2863</strain>
    </source>
</reference>
<dbReference type="SMART" id="SM01211">
    <property type="entry name" value="GATase_5"/>
    <property type="match status" value="1"/>
</dbReference>
<gene>
    <name evidence="15" type="ORF">GPECTOR_59g690</name>
</gene>
<evidence type="ECO:0000256" key="3">
    <source>
        <dbReference type="ARBA" id="ARBA00012747"/>
    </source>
</evidence>
<dbReference type="Gene3D" id="3.30.1330.10">
    <property type="entry name" value="PurM-like, N-terminal domain"/>
    <property type="match status" value="1"/>
</dbReference>
<proteinExistence type="inferred from homology"/>
<dbReference type="InterPro" id="IPR036921">
    <property type="entry name" value="PurM-like_N_sf"/>
</dbReference>
<dbReference type="GO" id="GO:0004642">
    <property type="term" value="F:phosphoribosylformylglycinamidine synthase activity"/>
    <property type="evidence" value="ECO:0007669"/>
    <property type="project" value="UniProtKB-EC"/>
</dbReference>
<dbReference type="InterPro" id="IPR029062">
    <property type="entry name" value="Class_I_gatase-like"/>
</dbReference>
<keyword evidence="10" id="KW-0315">Glutamine amidotransferase</keyword>
<accession>A0A150G5H7</accession>
<dbReference type="EMBL" id="LSYV01000060">
    <property type="protein sequence ID" value="KXZ45081.1"/>
    <property type="molecule type" value="Genomic_DNA"/>
</dbReference>
<dbReference type="InterPro" id="IPR010918">
    <property type="entry name" value="PurM-like_C_dom"/>
</dbReference>
<dbReference type="GO" id="GO:0006164">
    <property type="term" value="P:purine nucleotide biosynthetic process"/>
    <property type="evidence" value="ECO:0007669"/>
    <property type="project" value="UniProtKB-KW"/>
</dbReference>
<dbReference type="Gene3D" id="3.90.650.10">
    <property type="entry name" value="PurM-like C-terminal domain"/>
    <property type="match status" value="1"/>
</dbReference>
<evidence type="ECO:0000256" key="5">
    <source>
        <dbReference type="ARBA" id="ARBA00022723"/>
    </source>
</evidence>
<evidence type="ECO:0000256" key="12">
    <source>
        <dbReference type="ARBA" id="ARBA00032632"/>
    </source>
</evidence>
<keyword evidence="5" id="KW-0479">Metal-binding</keyword>
<evidence type="ECO:0000256" key="4">
    <source>
        <dbReference type="ARBA" id="ARBA00022598"/>
    </source>
</evidence>
<dbReference type="OrthoDB" id="6666987at2759"/>
<keyword evidence="7" id="KW-0658">Purine biosynthesis</keyword>
<evidence type="ECO:0000256" key="2">
    <source>
        <dbReference type="ARBA" id="ARBA00008608"/>
    </source>
</evidence>
<dbReference type="Gene3D" id="3.40.50.880">
    <property type="match status" value="1"/>
</dbReference>
<evidence type="ECO:0000313" key="16">
    <source>
        <dbReference type="Proteomes" id="UP000075714"/>
    </source>
</evidence>
<dbReference type="Pfam" id="PF02769">
    <property type="entry name" value="AIRS_C"/>
    <property type="match status" value="1"/>
</dbReference>
<organism evidence="15 16">
    <name type="scientific">Gonium pectorale</name>
    <name type="common">Green alga</name>
    <dbReference type="NCBI Taxonomy" id="33097"/>
    <lineage>
        <taxon>Eukaryota</taxon>
        <taxon>Viridiplantae</taxon>
        <taxon>Chlorophyta</taxon>
        <taxon>core chlorophytes</taxon>
        <taxon>Chlorophyceae</taxon>
        <taxon>CS clade</taxon>
        <taxon>Chlamydomonadales</taxon>
        <taxon>Volvocaceae</taxon>
        <taxon>Gonium</taxon>
    </lineage>
</organism>
<evidence type="ECO:0000256" key="8">
    <source>
        <dbReference type="ARBA" id="ARBA00022840"/>
    </source>
</evidence>
<dbReference type="Proteomes" id="UP000075714">
    <property type="component" value="Unassembled WGS sequence"/>
</dbReference>
<dbReference type="PANTHER" id="PTHR10099:SF1">
    <property type="entry name" value="PHOSPHORIBOSYLFORMYLGLYCINAMIDINE SYNTHASE"/>
    <property type="match status" value="1"/>
</dbReference>
<dbReference type="GO" id="GO:0005524">
    <property type="term" value="F:ATP binding"/>
    <property type="evidence" value="ECO:0007669"/>
    <property type="project" value="UniProtKB-KW"/>
</dbReference>
<sequence>MLSRRSDGRIDHRHLEKSPPEVGMLVVKIGGPAYRIGMGGGAASSVPSGSNKADLDFNAVQRGDAEYSQKLWRVVRSCVEMGDRNPIVQIHDQGAGGNCNVVKEIIYPLGAQIDVRAVKVGDETLSVLEIWGAEYQENDCLLIRPDKRDAMQAICDRERCFMQVIGTIDGSGRVTLVDKNAPPGTPPAVDLDLEKVLGSMPDKTFNFTRSNAVRQPVALPSSETAMSALHRVLRLPSVCSKRFLTNKVDRHVTGLVAQQQCVGPLQLPLSDVAVFAQSHQDTTGLATSIGEQPIKGLIDSAAMARLALGEALTNLVWARATALPDVRASVNWMYAAKMASEGAAMWDAAISLRDAMLELGVACDGGKDSLSMAAAAGGETVMAPGNLVVSAYVGCPDITQVRIGESPAVLLKGMEGMVAGVWCAHGEGKCLFPDEAVKRDVLAKGLAPIQYVDADAQPTEVYPANPNGSPLGIAALCSENGRHLAMMPHPERCFLTWQLPYVPSSLGLQPKGPAPWLKLFQNAREWAESHRAGAGK</sequence>
<dbReference type="GO" id="GO:0005737">
    <property type="term" value="C:cytoplasm"/>
    <property type="evidence" value="ECO:0007669"/>
    <property type="project" value="TreeGrafter"/>
</dbReference>
<comment type="pathway">
    <text evidence="1">Purine metabolism; IMP biosynthesis via de novo pathway; 5-amino-1-(5-phospho-D-ribosyl)imidazole from N(2)-formyl-N(1)-(5-phospho-D-ribosyl)glycinamide: step 1/2.</text>
</comment>
<keyword evidence="16" id="KW-1185">Reference proteome</keyword>
<dbReference type="Pfam" id="PF13507">
    <property type="entry name" value="GATase_5"/>
    <property type="match status" value="1"/>
</dbReference>
<dbReference type="AlphaFoldDB" id="A0A150G5H7"/>
<keyword evidence="8" id="KW-0067">ATP-binding</keyword>
<dbReference type="EC" id="6.3.5.3" evidence="3"/>
<dbReference type="InterPro" id="IPR036676">
    <property type="entry name" value="PurM-like_C_sf"/>
</dbReference>
<dbReference type="InterPro" id="IPR055181">
    <property type="entry name" value="FGAR-AT_PurM_N-like"/>
</dbReference>
<evidence type="ECO:0000256" key="10">
    <source>
        <dbReference type="ARBA" id="ARBA00022962"/>
    </source>
</evidence>
<evidence type="ECO:0000256" key="7">
    <source>
        <dbReference type="ARBA" id="ARBA00022755"/>
    </source>
</evidence>
<keyword evidence="9" id="KW-0460">Magnesium</keyword>
<dbReference type="GO" id="GO:0046872">
    <property type="term" value="F:metal ion binding"/>
    <property type="evidence" value="ECO:0007669"/>
    <property type="project" value="UniProtKB-KW"/>
</dbReference>
<protein>
    <recommendedName>
        <fullName evidence="3">phosphoribosylformylglycinamidine synthase</fullName>
        <ecNumber evidence="3">6.3.5.3</ecNumber>
    </recommendedName>
    <alternativeName>
        <fullName evidence="12">Formylglycinamide ribonucleotide amidotransferase</fullName>
    </alternativeName>
    <alternativeName>
        <fullName evidence="11">Formylglycinamide ribotide amidotransferase</fullName>
    </alternativeName>
</protein>
<keyword evidence="4" id="KW-0436">Ligase</keyword>
<feature type="domain" description="FGAR-AT PurM N-terminal-like" evidence="14">
    <location>
        <begin position="240"/>
        <end position="392"/>
    </location>
</feature>
<dbReference type="SUPFAM" id="SSF52317">
    <property type="entry name" value="Class I glutamine amidotransferase-like"/>
    <property type="match status" value="1"/>
</dbReference>
<dbReference type="Pfam" id="PF22689">
    <property type="entry name" value="FGAR-AT_PurM_N-like"/>
    <property type="match status" value="1"/>
</dbReference>
<evidence type="ECO:0000313" key="15">
    <source>
        <dbReference type="EMBL" id="KXZ45081.1"/>
    </source>
</evidence>
<dbReference type="SUPFAM" id="SSF55326">
    <property type="entry name" value="PurM N-terminal domain-like"/>
    <property type="match status" value="1"/>
</dbReference>
<name>A0A150G5H7_GONPE</name>
<dbReference type="PANTHER" id="PTHR10099">
    <property type="entry name" value="PHOSPHORIBOSYLFORMYLGLYCINAMIDINE SYNTHASE"/>
    <property type="match status" value="1"/>
</dbReference>
<evidence type="ECO:0000256" key="11">
    <source>
        <dbReference type="ARBA" id="ARBA00029823"/>
    </source>
</evidence>
<dbReference type="FunFam" id="3.90.650.10:FF:000006">
    <property type="entry name" value="Phosphoribosylformylglycinamidine synthase, putative"/>
    <property type="match status" value="1"/>
</dbReference>
<keyword evidence="6" id="KW-0547">Nucleotide-binding</keyword>
<evidence type="ECO:0000256" key="6">
    <source>
        <dbReference type="ARBA" id="ARBA00022741"/>
    </source>
</evidence>
<evidence type="ECO:0000259" key="13">
    <source>
        <dbReference type="Pfam" id="PF02769"/>
    </source>
</evidence>
<evidence type="ECO:0000256" key="1">
    <source>
        <dbReference type="ARBA" id="ARBA00004920"/>
    </source>
</evidence>
<dbReference type="FunFam" id="3.30.1330.10:FF:000007">
    <property type="entry name" value="Phosphoribosylformylglycinamidine synthase, putative"/>
    <property type="match status" value="1"/>
</dbReference>
<dbReference type="STRING" id="33097.A0A150G5H7"/>